<comment type="caution">
    <text evidence="8">The sequence shown here is derived from an EMBL/GenBank/DDBJ whole genome shotgun (WGS) entry which is preliminary data.</text>
</comment>
<reference evidence="8 9" key="1">
    <citation type="journal article" date="2014" name="Genome Announc.">
        <title>Draft Genome Sequence of the Carrageenan-Degrading Bacterium Cellulophaga sp. Strain KL-A, Isolated from Decaying Marine Algae.</title>
        <authorList>
            <person name="Shan D."/>
            <person name="Ying J."/>
            <person name="Li X."/>
            <person name="Gao Z."/>
            <person name="Wei G."/>
            <person name="Shao Z."/>
        </authorList>
    </citation>
    <scope>NUCLEOTIDE SEQUENCE [LARGE SCALE GENOMIC DNA]</scope>
    <source>
        <strain evidence="8 9">KL-A</strain>
    </source>
</reference>
<evidence type="ECO:0000313" key="9">
    <source>
        <dbReference type="Proteomes" id="UP000019275"/>
    </source>
</evidence>
<evidence type="ECO:0000256" key="5">
    <source>
        <dbReference type="SAM" id="MobiDB-lite"/>
    </source>
</evidence>
<evidence type="ECO:0000256" key="6">
    <source>
        <dbReference type="SAM" id="SignalP"/>
    </source>
</evidence>
<name>A0ABN0RLB4_9FLAO</name>
<keyword evidence="4 8" id="KW-0413">Isomerase</keyword>
<dbReference type="InterPro" id="IPR046357">
    <property type="entry name" value="PPIase_dom_sf"/>
</dbReference>
<dbReference type="GO" id="GO:0016853">
    <property type="term" value="F:isomerase activity"/>
    <property type="evidence" value="ECO:0007669"/>
    <property type="project" value="UniProtKB-KW"/>
</dbReference>
<feature type="region of interest" description="Disordered" evidence="5">
    <location>
        <begin position="262"/>
        <end position="324"/>
    </location>
</feature>
<sequence length="324" mass="35691">MKFKNVFLVAILAIIVWACNSDDNGFSIEPPKALSEIVDQDKDSIVKYLETHFYNYEDFQDPPADFDYKIVLGEIEGENADKTPLIDMMTAVKTTVRSEEIGLTDNKEVEHTYYYLVARQGVGAQANTADSTYVRYEGLLLDNTVFDASTATPRWFDLATLQAPLQGARGFSLGTQFLKAGRAITDDDINEDGTFEVSDYGVGMIIFPSALGYYNNATGSISAYSPLIFKIDLIAVNNADHDNDGIPSYIEDLNGNGYLFDDNTDEVSEDGSSSIATTPNYLDDDDDNDGILTRDEISDEDGNIILPYPDADGDGIPNYLDPNN</sequence>
<evidence type="ECO:0000256" key="1">
    <source>
        <dbReference type="ARBA" id="ARBA00000971"/>
    </source>
</evidence>
<proteinExistence type="predicted"/>
<dbReference type="InterPro" id="IPR001179">
    <property type="entry name" value="PPIase_FKBP_dom"/>
</dbReference>
<keyword evidence="6" id="KW-0732">Signal</keyword>
<keyword evidence="3 4" id="KW-0697">Rotamase</keyword>
<organism evidence="8 9">
    <name type="scientific">Cellulophaga geojensis KL-A</name>
    <dbReference type="NCBI Taxonomy" id="1328323"/>
    <lineage>
        <taxon>Bacteria</taxon>
        <taxon>Pseudomonadati</taxon>
        <taxon>Bacteroidota</taxon>
        <taxon>Flavobacteriia</taxon>
        <taxon>Flavobacteriales</taxon>
        <taxon>Flavobacteriaceae</taxon>
        <taxon>Cellulophaga</taxon>
    </lineage>
</organism>
<feature type="signal peptide" evidence="6">
    <location>
        <begin position="1"/>
        <end position="18"/>
    </location>
</feature>
<dbReference type="Proteomes" id="UP000019275">
    <property type="component" value="Unassembled WGS sequence"/>
</dbReference>
<keyword evidence="9" id="KW-1185">Reference proteome</keyword>
<dbReference type="PROSITE" id="PS50059">
    <property type="entry name" value="FKBP_PPIASE"/>
    <property type="match status" value="1"/>
</dbReference>
<dbReference type="Gene3D" id="3.10.50.40">
    <property type="match status" value="1"/>
</dbReference>
<gene>
    <name evidence="8" type="ORF">KLA_12899</name>
</gene>
<comment type="catalytic activity">
    <reaction evidence="1 4">
        <text>[protein]-peptidylproline (omega=180) = [protein]-peptidylproline (omega=0)</text>
        <dbReference type="Rhea" id="RHEA:16237"/>
        <dbReference type="Rhea" id="RHEA-COMP:10747"/>
        <dbReference type="Rhea" id="RHEA-COMP:10748"/>
        <dbReference type="ChEBI" id="CHEBI:83833"/>
        <dbReference type="ChEBI" id="CHEBI:83834"/>
        <dbReference type="EC" id="5.2.1.8"/>
    </reaction>
</comment>
<evidence type="ECO:0000256" key="3">
    <source>
        <dbReference type="ARBA" id="ARBA00023110"/>
    </source>
</evidence>
<evidence type="ECO:0000313" key="8">
    <source>
        <dbReference type="EMBL" id="EWH12684.1"/>
    </source>
</evidence>
<dbReference type="SUPFAM" id="SSF54534">
    <property type="entry name" value="FKBP-like"/>
    <property type="match status" value="1"/>
</dbReference>
<protein>
    <recommendedName>
        <fullName evidence="2 4">peptidylprolyl isomerase</fullName>
        <ecNumber evidence="2 4">5.2.1.8</ecNumber>
    </recommendedName>
</protein>
<accession>A0ABN0RLB4</accession>
<evidence type="ECO:0000256" key="4">
    <source>
        <dbReference type="PROSITE-ProRule" id="PRU00277"/>
    </source>
</evidence>
<evidence type="ECO:0000256" key="2">
    <source>
        <dbReference type="ARBA" id="ARBA00013194"/>
    </source>
</evidence>
<dbReference type="EMBL" id="ARZX01000018">
    <property type="protein sequence ID" value="EWH12684.1"/>
    <property type="molecule type" value="Genomic_DNA"/>
</dbReference>
<dbReference type="EC" id="5.2.1.8" evidence="2 4"/>
<feature type="compositionally biased region" description="Polar residues" evidence="5">
    <location>
        <begin position="270"/>
        <end position="280"/>
    </location>
</feature>
<feature type="chain" id="PRO_5046693536" description="peptidylprolyl isomerase" evidence="6">
    <location>
        <begin position="19"/>
        <end position="324"/>
    </location>
</feature>
<feature type="domain" description="PPIase FKBP-type" evidence="7">
    <location>
        <begin position="129"/>
        <end position="237"/>
    </location>
</feature>
<evidence type="ECO:0000259" key="7">
    <source>
        <dbReference type="PROSITE" id="PS50059"/>
    </source>
</evidence>
<dbReference type="RefSeq" id="WP_034646283.1">
    <property type="nucleotide sequence ID" value="NZ_ARZX01000018.1"/>
</dbReference>